<keyword evidence="8" id="KW-1133">Transmembrane helix</keyword>
<protein>
    <submittedName>
        <fullName evidence="9">Cytochrome P450</fullName>
    </submittedName>
</protein>
<keyword evidence="10" id="KW-1185">Reference proteome</keyword>
<evidence type="ECO:0000256" key="5">
    <source>
        <dbReference type="ARBA" id="ARBA00023004"/>
    </source>
</evidence>
<dbReference type="Gene3D" id="1.10.630.10">
    <property type="entry name" value="Cytochrome P450"/>
    <property type="match status" value="1"/>
</dbReference>
<reference evidence="9" key="1">
    <citation type="submission" date="2019-10" db="EMBL/GenBank/DDBJ databases">
        <authorList>
            <consortium name="DOE Joint Genome Institute"/>
            <person name="Kuo A."/>
            <person name="Miyauchi S."/>
            <person name="Kiss E."/>
            <person name="Drula E."/>
            <person name="Kohler A."/>
            <person name="Sanchez-Garcia M."/>
            <person name="Andreopoulos B."/>
            <person name="Barry K.W."/>
            <person name="Bonito G."/>
            <person name="Buee M."/>
            <person name="Carver A."/>
            <person name="Chen C."/>
            <person name="Cichocki N."/>
            <person name="Clum A."/>
            <person name="Culley D."/>
            <person name="Crous P.W."/>
            <person name="Fauchery L."/>
            <person name="Girlanda M."/>
            <person name="Hayes R."/>
            <person name="Keri Z."/>
            <person name="LaButti K."/>
            <person name="Lipzen A."/>
            <person name="Lombard V."/>
            <person name="Magnuson J."/>
            <person name="Maillard F."/>
            <person name="Morin E."/>
            <person name="Murat C."/>
            <person name="Nolan M."/>
            <person name="Ohm R."/>
            <person name="Pangilinan J."/>
            <person name="Pereira M."/>
            <person name="Perotto S."/>
            <person name="Peter M."/>
            <person name="Riley R."/>
            <person name="Sitrit Y."/>
            <person name="Stielow B."/>
            <person name="Szollosi G."/>
            <person name="Zifcakova L."/>
            <person name="Stursova M."/>
            <person name="Spatafora J.W."/>
            <person name="Tedersoo L."/>
            <person name="Vaario L.-M."/>
            <person name="Yamada A."/>
            <person name="Yan M."/>
            <person name="Wang P."/>
            <person name="Xu J."/>
            <person name="Bruns T."/>
            <person name="Baldrian P."/>
            <person name="Vilgalys R."/>
            <person name="Henrissat B."/>
            <person name="Grigoriev I.V."/>
            <person name="Hibbett D."/>
            <person name="Nagy L.G."/>
            <person name="Martin F.M."/>
        </authorList>
    </citation>
    <scope>NUCLEOTIDE SEQUENCE</scope>
    <source>
        <strain evidence="9">Prilba</strain>
    </source>
</reference>
<name>A0A9P5JVV7_9AGAM</name>
<dbReference type="InterPro" id="IPR001128">
    <property type="entry name" value="Cyt_P450"/>
</dbReference>
<evidence type="ECO:0000256" key="1">
    <source>
        <dbReference type="ARBA" id="ARBA00001971"/>
    </source>
</evidence>
<keyword evidence="3 6" id="KW-0479">Metal-binding</keyword>
<keyword evidence="7" id="KW-0503">Monooxygenase</keyword>
<dbReference type="OrthoDB" id="1844152at2759"/>
<dbReference type="Pfam" id="PF00067">
    <property type="entry name" value="p450"/>
    <property type="match status" value="1"/>
</dbReference>
<feature type="binding site" description="axial binding residue" evidence="6">
    <location>
        <position position="468"/>
    </location>
    <ligand>
        <name>heme</name>
        <dbReference type="ChEBI" id="CHEBI:30413"/>
    </ligand>
    <ligandPart>
        <name>Fe</name>
        <dbReference type="ChEBI" id="CHEBI:18248"/>
    </ligandPart>
</feature>
<dbReference type="GO" id="GO:0005506">
    <property type="term" value="F:iron ion binding"/>
    <property type="evidence" value="ECO:0007669"/>
    <property type="project" value="InterPro"/>
</dbReference>
<evidence type="ECO:0000313" key="10">
    <source>
        <dbReference type="Proteomes" id="UP000759537"/>
    </source>
</evidence>
<comment type="caution">
    <text evidence="9">The sequence shown here is derived from an EMBL/GenBank/DDBJ whole genome shotgun (WGS) entry which is preliminary data.</text>
</comment>
<dbReference type="InterPro" id="IPR017972">
    <property type="entry name" value="Cyt_P450_CS"/>
</dbReference>
<evidence type="ECO:0000256" key="7">
    <source>
        <dbReference type="RuleBase" id="RU000461"/>
    </source>
</evidence>
<dbReference type="Proteomes" id="UP000759537">
    <property type="component" value="Unassembled WGS sequence"/>
</dbReference>
<accession>A0A9P5JVV7</accession>
<dbReference type="PANTHER" id="PTHR46206">
    <property type="entry name" value="CYTOCHROME P450"/>
    <property type="match status" value="1"/>
</dbReference>
<gene>
    <name evidence="9" type="ORF">DFH94DRAFT_698008</name>
</gene>
<feature type="transmembrane region" description="Helical" evidence="8">
    <location>
        <begin position="22"/>
        <end position="40"/>
    </location>
</feature>
<keyword evidence="4 7" id="KW-0560">Oxidoreductase</keyword>
<proteinExistence type="inferred from homology"/>
<organism evidence="9 10">
    <name type="scientific">Russula ochroleuca</name>
    <dbReference type="NCBI Taxonomy" id="152965"/>
    <lineage>
        <taxon>Eukaryota</taxon>
        <taxon>Fungi</taxon>
        <taxon>Dikarya</taxon>
        <taxon>Basidiomycota</taxon>
        <taxon>Agaricomycotina</taxon>
        <taxon>Agaricomycetes</taxon>
        <taxon>Russulales</taxon>
        <taxon>Russulaceae</taxon>
        <taxon>Russula</taxon>
    </lineage>
</organism>
<dbReference type="GO" id="GO:0004497">
    <property type="term" value="F:monooxygenase activity"/>
    <property type="evidence" value="ECO:0007669"/>
    <property type="project" value="UniProtKB-KW"/>
</dbReference>
<dbReference type="EMBL" id="WHVB01000035">
    <property type="protein sequence ID" value="KAF8467578.1"/>
    <property type="molecule type" value="Genomic_DNA"/>
</dbReference>
<keyword evidence="6 7" id="KW-0349">Heme</keyword>
<evidence type="ECO:0000256" key="3">
    <source>
        <dbReference type="ARBA" id="ARBA00022723"/>
    </source>
</evidence>
<evidence type="ECO:0000256" key="6">
    <source>
        <dbReference type="PIRSR" id="PIRSR602403-1"/>
    </source>
</evidence>
<dbReference type="SUPFAM" id="SSF48264">
    <property type="entry name" value="Cytochrome P450"/>
    <property type="match status" value="1"/>
</dbReference>
<reference evidence="9" key="2">
    <citation type="journal article" date="2020" name="Nat. Commun.">
        <title>Large-scale genome sequencing of mycorrhizal fungi provides insights into the early evolution of symbiotic traits.</title>
        <authorList>
            <person name="Miyauchi S."/>
            <person name="Kiss E."/>
            <person name="Kuo A."/>
            <person name="Drula E."/>
            <person name="Kohler A."/>
            <person name="Sanchez-Garcia M."/>
            <person name="Morin E."/>
            <person name="Andreopoulos B."/>
            <person name="Barry K.W."/>
            <person name="Bonito G."/>
            <person name="Buee M."/>
            <person name="Carver A."/>
            <person name="Chen C."/>
            <person name="Cichocki N."/>
            <person name="Clum A."/>
            <person name="Culley D."/>
            <person name="Crous P.W."/>
            <person name="Fauchery L."/>
            <person name="Girlanda M."/>
            <person name="Hayes R.D."/>
            <person name="Keri Z."/>
            <person name="LaButti K."/>
            <person name="Lipzen A."/>
            <person name="Lombard V."/>
            <person name="Magnuson J."/>
            <person name="Maillard F."/>
            <person name="Murat C."/>
            <person name="Nolan M."/>
            <person name="Ohm R.A."/>
            <person name="Pangilinan J."/>
            <person name="Pereira M.F."/>
            <person name="Perotto S."/>
            <person name="Peter M."/>
            <person name="Pfister S."/>
            <person name="Riley R."/>
            <person name="Sitrit Y."/>
            <person name="Stielow J.B."/>
            <person name="Szollosi G."/>
            <person name="Zifcakova L."/>
            <person name="Stursova M."/>
            <person name="Spatafora J.W."/>
            <person name="Tedersoo L."/>
            <person name="Vaario L.M."/>
            <person name="Yamada A."/>
            <person name="Yan M."/>
            <person name="Wang P."/>
            <person name="Xu J."/>
            <person name="Bruns T."/>
            <person name="Baldrian P."/>
            <person name="Vilgalys R."/>
            <person name="Dunand C."/>
            <person name="Henrissat B."/>
            <person name="Grigoriev I.V."/>
            <person name="Hibbett D."/>
            <person name="Nagy L.G."/>
            <person name="Martin F.M."/>
        </authorList>
    </citation>
    <scope>NUCLEOTIDE SEQUENCE</scope>
    <source>
        <strain evidence="9">Prilba</strain>
    </source>
</reference>
<dbReference type="PRINTS" id="PR00465">
    <property type="entry name" value="EP450IV"/>
</dbReference>
<keyword evidence="8" id="KW-0472">Membrane</keyword>
<dbReference type="AlphaFoldDB" id="A0A9P5JVV7"/>
<dbReference type="InterPro" id="IPR036396">
    <property type="entry name" value="Cyt_P450_sf"/>
</dbReference>
<keyword evidence="5 6" id="KW-0408">Iron</keyword>
<dbReference type="InterPro" id="IPR002403">
    <property type="entry name" value="Cyt_P450_E_grp-IV"/>
</dbReference>
<keyword evidence="8" id="KW-0812">Transmembrane</keyword>
<dbReference type="CDD" id="cd11041">
    <property type="entry name" value="CYP503A1-like"/>
    <property type="match status" value="1"/>
</dbReference>
<sequence length="523" mass="59731">MGSWALAQLPPPKLSFSMPDEFILKMSSLVGVLFVVSLFIGRYFKGDPTLDAIPTVGFSDPILSYFSALQFNFDGVRMLKEGYQKTRPGLFKIANARRWMVLAAGSGLIEDIRKAPDDVLSRNEPTREAIQSEYTLNILNPSDKYSADIIRSKLMRDVAATFKETREELVMAMDDLIPTREDKWVKVPIIQTLQRVICRATNRIFWPVLNFVPGRDRDYLNLNVTYAANVVKFGMIISLFPKPLKLVVSRMLSNLPSQIQQEIEFIKPMVEERFAKMQEYGEDWDDKPNDLLMWHMSEAKGVERSVEGLARRLLVINFASIHSTSTTLTQVLYRLLANPEYIEPLRQEVDSVITEEGWTKAGMDKMHKIDSFIRETQRVDGFNLLSMTRLALRPFTFSNGVTVPAGTLVSIPASATHTDESIYPNAEEFDGFRFAKLRESKDDKMTRRHQTVSTSSENLAFGLGKHTCPGRFFAVNEMKALFAHIIANYDFKFEERARAPRENWIAGTRFIGTANVMFRTRRK</sequence>
<evidence type="ECO:0000256" key="4">
    <source>
        <dbReference type="ARBA" id="ARBA00023002"/>
    </source>
</evidence>
<evidence type="ECO:0000256" key="8">
    <source>
        <dbReference type="SAM" id="Phobius"/>
    </source>
</evidence>
<dbReference type="GO" id="GO:0020037">
    <property type="term" value="F:heme binding"/>
    <property type="evidence" value="ECO:0007669"/>
    <property type="project" value="InterPro"/>
</dbReference>
<dbReference type="GO" id="GO:0016705">
    <property type="term" value="F:oxidoreductase activity, acting on paired donors, with incorporation or reduction of molecular oxygen"/>
    <property type="evidence" value="ECO:0007669"/>
    <property type="project" value="InterPro"/>
</dbReference>
<comment type="similarity">
    <text evidence="2 7">Belongs to the cytochrome P450 family.</text>
</comment>
<evidence type="ECO:0000256" key="2">
    <source>
        <dbReference type="ARBA" id="ARBA00010617"/>
    </source>
</evidence>
<dbReference type="PROSITE" id="PS00086">
    <property type="entry name" value="CYTOCHROME_P450"/>
    <property type="match status" value="1"/>
</dbReference>
<evidence type="ECO:0000313" key="9">
    <source>
        <dbReference type="EMBL" id="KAF8467578.1"/>
    </source>
</evidence>
<comment type="cofactor">
    <cofactor evidence="1 6">
        <name>heme</name>
        <dbReference type="ChEBI" id="CHEBI:30413"/>
    </cofactor>
</comment>